<dbReference type="GO" id="GO:0016887">
    <property type="term" value="F:ATP hydrolysis activity"/>
    <property type="evidence" value="ECO:0007669"/>
    <property type="project" value="InterPro"/>
</dbReference>
<dbReference type="InterPro" id="IPR050921">
    <property type="entry name" value="T4SS_GSP_E_ATPase"/>
</dbReference>
<keyword evidence="3" id="KW-1185">Reference proteome</keyword>
<proteinExistence type="inferred from homology"/>
<dbReference type="SUPFAM" id="SSF52540">
    <property type="entry name" value="P-loop containing nucleoside triphosphate hydrolases"/>
    <property type="match status" value="1"/>
</dbReference>
<protein>
    <submittedName>
        <fullName evidence="2">Uncharacterized protein</fullName>
    </submittedName>
</protein>
<name>A0A6F8Y528_9ACTN</name>
<reference evidence="2 3" key="2">
    <citation type="submission" date="2020-03" db="EMBL/GenBank/DDBJ databases">
        <authorList>
            <person name="Ichikawa N."/>
            <person name="Kimura A."/>
            <person name="Kitahashi Y."/>
            <person name="Uohara A."/>
        </authorList>
    </citation>
    <scope>NUCLEOTIDE SEQUENCE [LARGE SCALE GENOMIC DNA]</scope>
    <source>
        <strain evidence="2 3">NBRC 107702</strain>
    </source>
</reference>
<dbReference type="EMBL" id="AP022870">
    <property type="protein sequence ID" value="BCB81088.1"/>
    <property type="molecule type" value="Genomic_DNA"/>
</dbReference>
<dbReference type="PANTHER" id="PTHR30486">
    <property type="entry name" value="TWITCHING MOTILITY PROTEIN PILT"/>
    <property type="match status" value="1"/>
</dbReference>
<evidence type="ECO:0000313" key="3">
    <source>
        <dbReference type="Proteomes" id="UP000502508"/>
    </source>
</evidence>
<dbReference type="KEGG" id="pfla:Pflav_074980"/>
<dbReference type="PANTHER" id="PTHR30486:SF6">
    <property type="entry name" value="TYPE IV PILUS RETRACTATION ATPASE PILT"/>
    <property type="match status" value="1"/>
</dbReference>
<reference evidence="2 3" key="1">
    <citation type="submission" date="2020-03" db="EMBL/GenBank/DDBJ databases">
        <title>Whole genome shotgun sequence of Phytohabitans flavus NBRC 107702.</title>
        <authorList>
            <person name="Komaki H."/>
            <person name="Tamura T."/>
        </authorList>
    </citation>
    <scope>NUCLEOTIDE SEQUENCE [LARGE SCALE GENOMIC DNA]</scope>
    <source>
        <strain evidence="2 3">NBRC 107702</strain>
    </source>
</reference>
<accession>A0A6F8Y528</accession>
<dbReference type="AlphaFoldDB" id="A0A6F8Y528"/>
<organism evidence="2 3">
    <name type="scientific">Phytohabitans flavus</name>
    <dbReference type="NCBI Taxonomy" id="1076124"/>
    <lineage>
        <taxon>Bacteria</taxon>
        <taxon>Bacillati</taxon>
        <taxon>Actinomycetota</taxon>
        <taxon>Actinomycetes</taxon>
        <taxon>Micromonosporales</taxon>
        <taxon>Micromonosporaceae</taxon>
    </lineage>
</organism>
<dbReference type="Proteomes" id="UP000502508">
    <property type="component" value="Chromosome"/>
</dbReference>
<comment type="similarity">
    <text evidence="1">Belongs to the GSP E family.</text>
</comment>
<evidence type="ECO:0000313" key="2">
    <source>
        <dbReference type="EMBL" id="BCB81088.1"/>
    </source>
</evidence>
<gene>
    <name evidence="2" type="ORF">Pflav_074980</name>
</gene>
<dbReference type="InterPro" id="IPR027417">
    <property type="entry name" value="P-loop_NTPase"/>
</dbReference>
<evidence type="ECO:0000256" key="1">
    <source>
        <dbReference type="ARBA" id="ARBA00006611"/>
    </source>
</evidence>
<dbReference type="Gene3D" id="3.30.450.380">
    <property type="match status" value="1"/>
</dbReference>
<sequence>MNGQIDLASRVRRRFAVEGVEATPSAVVSAVRSEPAGAVLGDSAVLRLANQVHSDLVGAGPLTPYLTDPTVTDVLVNGRDVWVDRGSGLQRVSTVLGGVDEVRRLAQRLAAGCGRRLDDASPCVDASLADGTRLHAVLPPVATEGRTCRCARFASDPSRCTS</sequence>